<dbReference type="PANTHER" id="PTHR12176:SF80">
    <property type="entry name" value="EEF1A LYSINE METHYLTRANSFERASE 4"/>
    <property type="match status" value="1"/>
</dbReference>
<evidence type="ECO:0000256" key="4">
    <source>
        <dbReference type="SAM" id="MobiDB-lite"/>
    </source>
</evidence>
<dbReference type="InterPro" id="IPR051419">
    <property type="entry name" value="Lys/N-term_MeTrsfase_sf"/>
</dbReference>
<dbReference type="CDD" id="cd02440">
    <property type="entry name" value="AdoMet_MTases"/>
    <property type="match status" value="1"/>
</dbReference>
<evidence type="ECO:0000313" key="7">
    <source>
        <dbReference type="Proteomes" id="UP000261540"/>
    </source>
</evidence>
<evidence type="ECO:0000256" key="3">
    <source>
        <dbReference type="ARBA" id="ARBA00022679"/>
    </source>
</evidence>
<keyword evidence="7" id="KW-1185">Reference proteome</keyword>
<dbReference type="PANTHER" id="PTHR12176">
    <property type="entry name" value="SAM-DEPENDENT METHYLTRANSFERASE SUPERFAMILY PROTEIN"/>
    <property type="match status" value="1"/>
</dbReference>
<proteinExistence type="inferred from homology"/>
<reference evidence="6" key="1">
    <citation type="submission" date="2025-08" db="UniProtKB">
        <authorList>
            <consortium name="Ensembl"/>
        </authorList>
    </citation>
    <scope>IDENTIFICATION</scope>
</reference>
<evidence type="ECO:0000313" key="6">
    <source>
        <dbReference type="Ensembl" id="ENSPKIP00000035852.1"/>
    </source>
</evidence>
<dbReference type="Gene3D" id="3.40.50.150">
    <property type="entry name" value="Vaccinia Virus protein VP39"/>
    <property type="match status" value="1"/>
</dbReference>
<keyword evidence="3" id="KW-0808">Transferase</keyword>
<feature type="compositionally biased region" description="Basic and acidic residues" evidence="4">
    <location>
        <begin position="230"/>
        <end position="241"/>
    </location>
</feature>
<dbReference type="InterPro" id="IPR029063">
    <property type="entry name" value="SAM-dependent_MTases_sf"/>
</dbReference>
<dbReference type="SUPFAM" id="SSF53335">
    <property type="entry name" value="S-adenosyl-L-methionine-dependent methyltransferases"/>
    <property type="match status" value="1"/>
</dbReference>
<dbReference type="Ensembl" id="ENSPKIT00000016791.1">
    <property type="protein sequence ID" value="ENSPKIP00000035852.1"/>
    <property type="gene ID" value="ENSPKIG00000014637.1"/>
</dbReference>
<dbReference type="AlphaFoldDB" id="A0A3B3SYK0"/>
<sequence length="257" mass="29352">MEYLPDSNSRYKDVGYWDERYRREESFEWFGDLSKFQHLLEQHVKKDDAILILGCGNSSLSFDMYQRGFRSITNVDYSSVCVETMASRHFDCPGMTWLKMDVRQLEFPEGTFDVVLEKATLDAMMVDERDPWHVSTETANLLHQVLKENDRPSHSAWVCQKRRNINMEPVSMWCGSPSLPHRCRNSRLNAPQLSSDGNLVDDAAGAVTRTRAPKSNERSAPPTNLKLHMARSESEEVENSHHPKCTPPSPAGCGEEV</sequence>
<dbReference type="InterPro" id="IPR041698">
    <property type="entry name" value="Methyltransf_25"/>
</dbReference>
<keyword evidence="2" id="KW-0489">Methyltransferase</keyword>
<dbReference type="GO" id="GO:0008168">
    <property type="term" value="F:methyltransferase activity"/>
    <property type="evidence" value="ECO:0007669"/>
    <property type="project" value="UniProtKB-KW"/>
</dbReference>
<reference evidence="6" key="2">
    <citation type="submission" date="2025-09" db="UniProtKB">
        <authorList>
            <consortium name="Ensembl"/>
        </authorList>
    </citation>
    <scope>IDENTIFICATION</scope>
</reference>
<dbReference type="Proteomes" id="UP000261540">
    <property type="component" value="Unplaced"/>
</dbReference>
<evidence type="ECO:0000256" key="1">
    <source>
        <dbReference type="ARBA" id="ARBA00008361"/>
    </source>
</evidence>
<name>A0A3B3SYK0_9TELE</name>
<dbReference type="STRING" id="1676925.ENSPKIP00000035852"/>
<dbReference type="GeneTree" id="ENSGT00940000164140"/>
<accession>A0A3B3SYK0</accession>
<dbReference type="GO" id="GO:0032259">
    <property type="term" value="P:methylation"/>
    <property type="evidence" value="ECO:0007669"/>
    <property type="project" value="UniProtKB-KW"/>
</dbReference>
<dbReference type="Pfam" id="PF13649">
    <property type="entry name" value="Methyltransf_25"/>
    <property type="match status" value="1"/>
</dbReference>
<comment type="similarity">
    <text evidence="1">Belongs to the methyltransferase superfamily.</text>
</comment>
<evidence type="ECO:0000259" key="5">
    <source>
        <dbReference type="Pfam" id="PF13649"/>
    </source>
</evidence>
<feature type="region of interest" description="Disordered" evidence="4">
    <location>
        <begin position="207"/>
        <end position="257"/>
    </location>
</feature>
<protein>
    <submittedName>
        <fullName evidence="6">Endothelin converting enzyme 2a</fullName>
    </submittedName>
</protein>
<evidence type="ECO:0000256" key="2">
    <source>
        <dbReference type="ARBA" id="ARBA00022603"/>
    </source>
</evidence>
<feature type="domain" description="Methyltransferase" evidence="5">
    <location>
        <begin position="50"/>
        <end position="130"/>
    </location>
</feature>
<organism evidence="6 7">
    <name type="scientific">Paramormyrops kingsleyae</name>
    <dbReference type="NCBI Taxonomy" id="1676925"/>
    <lineage>
        <taxon>Eukaryota</taxon>
        <taxon>Metazoa</taxon>
        <taxon>Chordata</taxon>
        <taxon>Craniata</taxon>
        <taxon>Vertebrata</taxon>
        <taxon>Euteleostomi</taxon>
        <taxon>Actinopterygii</taxon>
        <taxon>Neopterygii</taxon>
        <taxon>Teleostei</taxon>
        <taxon>Osteoglossocephala</taxon>
        <taxon>Osteoglossomorpha</taxon>
        <taxon>Osteoglossiformes</taxon>
        <taxon>Mormyridae</taxon>
        <taxon>Paramormyrops</taxon>
    </lineage>
</organism>